<dbReference type="SUPFAM" id="SSF46689">
    <property type="entry name" value="Homeodomain-like"/>
    <property type="match status" value="1"/>
</dbReference>
<dbReference type="InterPro" id="IPR018060">
    <property type="entry name" value="HTH_AraC"/>
</dbReference>
<dbReference type="PANTHER" id="PTHR11019:SF159">
    <property type="entry name" value="TRANSCRIPTIONAL REGULATOR-RELATED"/>
    <property type="match status" value="1"/>
</dbReference>
<proteinExistence type="predicted"/>
<dbReference type="InterPro" id="IPR003313">
    <property type="entry name" value="AraC-bd"/>
</dbReference>
<keyword evidence="4" id="KW-0010">Activator</keyword>
<dbReference type="InterPro" id="IPR009057">
    <property type="entry name" value="Homeodomain-like_sf"/>
</dbReference>
<dbReference type="AlphaFoldDB" id="A0A449III8"/>
<dbReference type="EMBL" id="CAACYJ010000027">
    <property type="protein sequence ID" value="VFB19150.1"/>
    <property type="molecule type" value="Genomic_DNA"/>
</dbReference>
<accession>A0A449III8</accession>
<feature type="domain" description="HTH araC/xylS-type" evidence="6">
    <location>
        <begin position="187"/>
        <end position="283"/>
    </location>
</feature>
<protein>
    <submittedName>
        <fullName evidence="7">AraC family transcriptional regulator</fullName>
    </submittedName>
</protein>
<dbReference type="SUPFAM" id="SSF51182">
    <property type="entry name" value="RmlC-like cupins"/>
    <property type="match status" value="1"/>
</dbReference>
<dbReference type="InterPro" id="IPR018062">
    <property type="entry name" value="HTH_AraC-typ_CS"/>
</dbReference>
<gene>
    <name evidence="7" type="primary">ripA_2</name>
    <name evidence="7" type="ORF">NCTC10754_01732</name>
</gene>
<evidence type="ECO:0000256" key="3">
    <source>
        <dbReference type="ARBA" id="ARBA00023125"/>
    </source>
</evidence>
<dbReference type="GO" id="GO:0009893">
    <property type="term" value="P:positive regulation of metabolic process"/>
    <property type="evidence" value="ECO:0007669"/>
    <property type="project" value="UniProtKB-ARBA"/>
</dbReference>
<keyword evidence="3" id="KW-0238">DNA-binding</keyword>
<sequence>MLDAILEFACMPVSLYKGANHRKRGVAIKPLNDFLLEIDRSNWTVIGSATDYPQDWIIPVHTHEKHQLLYAIAGVMVVYSESSQWTVPSNRGVWMPSGRVHSIRCVGPLKMRSVFVRPDALVDLPAEIRAVSISPLLSELIKVAVGLKLPYTAHTREGRVMQLILDELALLPALPLHLPRPADHRINDICLRLQKNPADSSTLADWSTHLGLDEKTIQRLFRKETGMTFGQWRQQARLLLAVERMAVGEKIIDVAFSLGYESPSAFTNMFKKQFGKTPSHFFK</sequence>
<dbReference type="PANTHER" id="PTHR11019">
    <property type="entry name" value="HTH-TYPE TRANSCRIPTIONAL REGULATOR NIMR"/>
    <property type="match status" value="1"/>
</dbReference>
<evidence type="ECO:0000256" key="4">
    <source>
        <dbReference type="ARBA" id="ARBA00023159"/>
    </source>
</evidence>
<reference evidence="7 8" key="1">
    <citation type="submission" date="2019-02" db="EMBL/GenBank/DDBJ databases">
        <authorList>
            <consortium name="Pathogen Informatics"/>
        </authorList>
    </citation>
    <scope>NUCLEOTIDE SEQUENCE [LARGE SCALE GENOMIC DNA]</scope>
    <source>
        <strain evidence="7 8">3012STDY7103891</strain>
    </source>
</reference>
<evidence type="ECO:0000313" key="7">
    <source>
        <dbReference type="EMBL" id="VFB19150.1"/>
    </source>
</evidence>
<dbReference type="CDD" id="cd06124">
    <property type="entry name" value="cupin_NimR-like_N"/>
    <property type="match status" value="1"/>
</dbReference>
<organism evidence="7 8">
    <name type="scientific">Pseudomonas fragi</name>
    <dbReference type="NCBI Taxonomy" id="296"/>
    <lineage>
        <taxon>Bacteria</taxon>
        <taxon>Pseudomonadati</taxon>
        <taxon>Pseudomonadota</taxon>
        <taxon>Gammaproteobacteria</taxon>
        <taxon>Pseudomonadales</taxon>
        <taxon>Pseudomonadaceae</taxon>
        <taxon>Pseudomonas</taxon>
    </lineage>
</organism>
<keyword evidence="2" id="KW-0805">Transcription regulation</keyword>
<keyword evidence="1" id="KW-0678">Repressor</keyword>
<dbReference type="Gene3D" id="2.60.120.10">
    <property type="entry name" value="Jelly Rolls"/>
    <property type="match status" value="1"/>
</dbReference>
<evidence type="ECO:0000259" key="6">
    <source>
        <dbReference type="PROSITE" id="PS01124"/>
    </source>
</evidence>
<dbReference type="InterPro" id="IPR011051">
    <property type="entry name" value="RmlC_Cupin_sf"/>
</dbReference>
<dbReference type="Gene3D" id="1.10.10.60">
    <property type="entry name" value="Homeodomain-like"/>
    <property type="match status" value="2"/>
</dbReference>
<dbReference type="Pfam" id="PF02311">
    <property type="entry name" value="AraC_binding"/>
    <property type="match status" value="1"/>
</dbReference>
<evidence type="ECO:0000256" key="2">
    <source>
        <dbReference type="ARBA" id="ARBA00023015"/>
    </source>
</evidence>
<dbReference type="Proteomes" id="UP000330809">
    <property type="component" value="Unassembled WGS sequence"/>
</dbReference>
<dbReference type="Pfam" id="PF12833">
    <property type="entry name" value="HTH_18"/>
    <property type="match status" value="1"/>
</dbReference>
<dbReference type="SMART" id="SM00342">
    <property type="entry name" value="HTH_ARAC"/>
    <property type="match status" value="1"/>
</dbReference>
<dbReference type="InterPro" id="IPR014710">
    <property type="entry name" value="RmlC-like_jellyroll"/>
</dbReference>
<evidence type="ECO:0000313" key="8">
    <source>
        <dbReference type="Proteomes" id="UP000330809"/>
    </source>
</evidence>
<evidence type="ECO:0000256" key="1">
    <source>
        <dbReference type="ARBA" id="ARBA00022491"/>
    </source>
</evidence>
<evidence type="ECO:0000256" key="5">
    <source>
        <dbReference type="ARBA" id="ARBA00023163"/>
    </source>
</evidence>
<dbReference type="InterPro" id="IPR020449">
    <property type="entry name" value="Tscrpt_reg_AraC-type_HTH"/>
</dbReference>
<dbReference type="GO" id="GO:0043565">
    <property type="term" value="F:sequence-specific DNA binding"/>
    <property type="evidence" value="ECO:0007669"/>
    <property type="project" value="InterPro"/>
</dbReference>
<name>A0A449III8_PSEFR</name>
<dbReference type="PRINTS" id="PR00032">
    <property type="entry name" value="HTHARAC"/>
</dbReference>
<dbReference type="GO" id="GO:0003700">
    <property type="term" value="F:DNA-binding transcription factor activity"/>
    <property type="evidence" value="ECO:0007669"/>
    <property type="project" value="InterPro"/>
</dbReference>
<dbReference type="PROSITE" id="PS00041">
    <property type="entry name" value="HTH_ARAC_FAMILY_1"/>
    <property type="match status" value="1"/>
</dbReference>
<keyword evidence="5" id="KW-0804">Transcription</keyword>
<dbReference type="FunFam" id="1.10.10.60:FF:000132">
    <property type="entry name" value="AraC family transcriptional regulator"/>
    <property type="match status" value="1"/>
</dbReference>
<dbReference type="PROSITE" id="PS01124">
    <property type="entry name" value="HTH_ARAC_FAMILY_2"/>
    <property type="match status" value="1"/>
</dbReference>